<feature type="coiled-coil region" evidence="2">
    <location>
        <begin position="168"/>
        <end position="195"/>
    </location>
</feature>
<sequence>MKLKNTIIIALSFFSFAFAKAQVSPQCANDLSLFAENAKAKNYEEAHKQLLQLVEKCPDASAAIYQYGEKIYEHRIKKKIGEQKDNVDGLLKMLNTQVSNYPDKVDVTRKKIEIARTMQKYKVGSIEEQFNMLDGLFQTDQENFTDPNGMMTYFSLAEKQYNSNKMDLQRLFDIYDKLTNHIEALQDERSKVVADLMTKQETTELTEKEQKTIGYQEANLKNYGIVMGSVNGTLGELADCDKLIPLYDAEFDANQSDKDWLSNVLVRLQKKDCTDAPLYIKSVKALHVINPSAKTAYGLGNIAETTAEKMQYWDQAIELGIGDDYKATIYYKKGNIYKSKGQFGSARKAYLSATELRPSFGAPYLQIAGMISGSNASCGSNPFEKRALNWVAARYAYKAARVDPSIKKSANKAGDDYNAAAPGKRDVFSNSSYNSGDRITFNCWVGESVTIPNF</sequence>
<feature type="repeat" description="TPR" evidence="1">
    <location>
        <begin position="327"/>
        <end position="360"/>
    </location>
</feature>
<dbReference type="Proteomes" id="UP000248584">
    <property type="component" value="Unassembled WGS sequence"/>
</dbReference>
<dbReference type="Gene3D" id="1.25.40.10">
    <property type="entry name" value="Tetratricopeptide repeat domain"/>
    <property type="match status" value="1"/>
</dbReference>
<accession>A0ABX5PYX3</accession>
<dbReference type="SMART" id="SM00028">
    <property type="entry name" value="TPR"/>
    <property type="match status" value="1"/>
</dbReference>
<feature type="signal peptide" evidence="3">
    <location>
        <begin position="1"/>
        <end position="21"/>
    </location>
</feature>
<keyword evidence="2" id="KW-0175">Coiled coil</keyword>
<dbReference type="InterPro" id="IPR011990">
    <property type="entry name" value="TPR-like_helical_dom_sf"/>
</dbReference>
<gene>
    <name evidence="4" type="ORF">LX97_01864</name>
</gene>
<organism evidence="4 5">
    <name type="scientific">Nonlabens dokdonensis</name>
    <dbReference type="NCBI Taxonomy" id="328515"/>
    <lineage>
        <taxon>Bacteria</taxon>
        <taxon>Pseudomonadati</taxon>
        <taxon>Bacteroidota</taxon>
        <taxon>Flavobacteriia</taxon>
        <taxon>Flavobacteriales</taxon>
        <taxon>Flavobacteriaceae</taxon>
        <taxon>Nonlabens</taxon>
    </lineage>
</organism>
<feature type="chain" id="PRO_5046208256" evidence="3">
    <location>
        <begin position="22"/>
        <end position="454"/>
    </location>
</feature>
<protein>
    <submittedName>
        <fullName evidence="4">Tetratricopeptide repeat protein</fullName>
    </submittedName>
</protein>
<keyword evidence="5" id="KW-1185">Reference proteome</keyword>
<keyword evidence="3" id="KW-0732">Signal</keyword>
<dbReference type="PROSITE" id="PS50005">
    <property type="entry name" value="TPR"/>
    <property type="match status" value="1"/>
</dbReference>
<evidence type="ECO:0000256" key="3">
    <source>
        <dbReference type="SAM" id="SignalP"/>
    </source>
</evidence>
<evidence type="ECO:0000313" key="4">
    <source>
        <dbReference type="EMBL" id="PZX41083.1"/>
    </source>
</evidence>
<dbReference type="EMBL" id="QKZR01000002">
    <property type="protein sequence ID" value="PZX41083.1"/>
    <property type="molecule type" value="Genomic_DNA"/>
</dbReference>
<reference evidence="4 5" key="1">
    <citation type="submission" date="2018-06" db="EMBL/GenBank/DDBJ databases">
        <title>Genomic Encyclopedia of Archaeal and Bacterial Type Strains, Phase II (KMG-II): from individual species to whole genera.</title>
        <authorList>
            <person name="Goeker M."/>
        </authorList>
    </citation>
    <scope>NUCLEOTIDE SEQUENCE [LARGE SCALE GENOMIC DNA]</scope>
    <source>
        <strain evidence="4 5">DSM 17205</strain>
    </source>
</reference>
<keyword evidence="1" id="KW-0802">TPR repeat</keyword>
<name>A0ABX5PYX3_9FLAO</name>
<proteinExistence type="predicted"/>
<dbReference type="InterPro" id="IPR019734">
    <property type="entry name" value="TPR_rpt"/>
</dbReference>
<dbReference type="RefSeq" id="WP_015362622.1">
    <property type="nucleotide sequence ID" value="NZ_QKZR01000002.1"/>
</dbReference>
<comment type="caution">
    <text evidence="4">The sequence shown here is derived from an EMBL/GenBank/DDBJ whole genome shotgun (WGS) entry which is preliminary data.</text>
</comment>
<evidence type="ECO:0000313" key="5">
    <source>
        <dbReference type="Proteomes" id="UP000248584"/>
    </source>
</evidence>
<dbReference type="SUPFAM" id="SSF48452">
    <property type="entry name" value="TPR-like"/>
    <property type="match status" value="1"/>
</dbReference>
<evidence type="ECO:0000256" key="1">
    <source>
        <dbReference type="PROSITE-ProRule" id="PRU00339"/>
    </source>
</evidence>
<evidence type="ECO:0000256" key="2">
    <source>
        <dbReference type="SAM" id="Coils"/>
    </source>
</evidence>